<sequence>MSMENVVAVQIPPAELKKMQAKVKELTDLIGPYLISLTAQQRKEVLAMGDSSEPFVAKSLDYAKSNPEFLPGYNKLEDFEIDYTEVKDLTTLVRPLNQLTANLNDTHLMSGAEAYRAARNYYESVKVAAKNNASGAKVISEDLGKRFAGQGKKAKAA</sequence>
<accession>A0ABZ0IXV2</accession>
<keyword evidence="2" id="KW-1185">Reference proteome</keyword>
<evidence type="ECO:0000313" key="2">
    <source>
        <dbReference type="Proteomes" id="UP001302349"/>
    </source>
</evidence>
<name>A0ABZ0IXV2_9BACT</name>
<dbReference type="EMBL" id="CP136051">
    <property type="protein sequence ID" value="WOK08785.1"/>
    <property type="molecule type" value="Genomic_DNA"/>
</dbReference>
<evidence type="ECO:0000313" key="1">
    <source>
        <dbReference type="EMBL" id="WOK08785.1"/>
    </source>
</evidence>
<dbReference type="Proteomes" id="UP001302349">
    <property type="component" value="Chromosome"/>
</dbReference>
<reference evidence="1 2" key="1">
    <citation type="journal article" date="2023" name="Microbiol. Resour. Announc.">
        <title>Complete Genome Sequence of Imperialibacter roseus strain P4T.</title>
        <authorList>
            <person name="Tizabi D.R."/>
            <person name="Bachvaroff T."/>
            <person name="Hill R.T."/>
        </authorList>
    </citation>
    <scope>NUCLEOTIDE SEQUENCE [LARGE SCALE GENOMIC DNA]</scope>
    <source>
        <strain evidence="1 2">P4T</strain>
    </source>
</reference>
<organism evidence="1 2">
    <name type="scientific">Imperialibacter roseus</name>
    <dbReference type="NCBI Taxonomy" id="1324217"/>
    <lineage>
        <taxon>Bacteria</taxon>
        <taxon>Pseudomonadati</taxon>
        <taxon>Bacteroidota</taxon>
        <taxon>Cytophagia</taxon>
        <taxon>Cytophagales</taxon>
        <taxon>Flammeovirgaceae</taxon>
        <taxon>Imperialibacter</taxon>
    </lineage>
</organism>
<proteinExistence type="predicted"/>
<gene>
    <name evidence="1" type="ORF">RT717_09070</name>
</gene>
<dbReference type="RefSeq" id="WP_317491417.1">
    <property type="nucleotide sequence ID" value="NZ_CP136051.1"/>
</dbReference>
<protein>
    <submittedName>
        <fullName evidence="1">Uncharacterized protein</fullName>
    </submittedName>
</protein>